<dbReference type="InterPro" id="IPR004843">
    <property type="entry name" value="Calcineurin-like_PHP"/>
</dbReference>
<keyword evidence="3" id="KW-1185">Reference proteome</keyword>
<evidence type="ECO:0000313" key="2">
    <source>
        <dbReference type="EMBL" id="KIM87609.1"/>
    </source>
</evidence>
<dbReference type="HOGENOM" id="CLU_041441_4_0_1"/>
<organism evidence="2 3">
    <name type="scientific">Piloderma croceum (strain F 1598)</name>
    <dbReference type="NCBI Taxonomy" id="765440"/>
    <lineage>
        <taxon>Eukaryota</taxon>
        <taxon>Fungi</taxon>
        <taxon>Dikarya</taxon>
        <taxon>Basidiomycota</taxon>
        <taxon>Agaricomycotina</taxon>
        <taxon>Agaricomycetes</taxon>
        <taxon>Agaricomycetidae</taxon>
        <taxon>Atheliales</taxon>
        <taxon>Atheliaceae</taxon>
        <taxon>Piloderma</taxon>
    </lineage>
</organism>
<dbReference type="EMBL" id="KN832979">
    <property type="protein sequence ID" value="KIM87609.1"/>
    <property type="molecule type" value="Genomic_DNA"/>
</dbReference>
<accession>A0A0C3G794</accession>
<dbReference type="AlphaFoldDB" id="A0A0C3G794"/>
<dbReference type="InterPro" id="IPR051693">
    <property type="entry name" value="UPF0046_metallophosphoest"/>
</dbReference>
<dbReference type="PANTHER" id="PTHR12905">
    <property type="entry name" value="METALLOPHOSPHOESTERASE"/>
    <property type="match status" value="1"/>
</dbReference>
<dbReference type="Proteomes" id="UP000054166">
    <property type="component" value="Unassembled WGS sequence"/>
</dbReference>
<reference evidence="2 3" key="1">
    <citation type="submission" date="2014-04" db="EMBL/GenBank/DDBJ databases">
        <authorList>
            <consortium name="DOE Joint Genome Institute"/>
            <person name="Kuo A."/>
            <person name="Tarkka M."/>
            <person name="Buscot F."/>
            <person name="Kohler A."/>
            <person name="Nagy L.G."/>
            <person name="Floudas D."/>
            <person name="Copeland A."/>
            <person name="Barry K.W."/>
            <person name="Cichocki N."/>
            <person name="Veneault-Fourrey C."/>
            <person name="LaButti K."/>
            <person name="Lindquist E.A."/>
            <person name="Lipzen A."/>
            <person name="Lundell T."/>
            <person name="Morin E."/>
            <person name="Murat C."/>
            <person name="Sun H."/>
            <person name="Tunlid A."/>
            <person name="Henrissat B."/>
            <person name="Grigoriev I.V."/>
            <person name="Hibbett D.S."/>
            <person name="Martin F."/>
            <person name="Nordberg H.P."/>
            <person name="Cantor M.N."/>
            <person name="Hua S.X."/>
        </authorList>
    </citation>
    <scope>NUCLEOTIDE SEQUENCE [LARGE SCALE GENOMIC DNA]</scope>
    <source>
        <strain evidence="2 3">F 1598</strain>
    </source>
</reference>
<reference evidence="3" key="2">
    <citation type="submission" date="2015-01" db="EMBL/GenBank/DDBJ databases">
        <title>Evolutionary Origins and Diversification of the Mycorrhizal Mutualists.</title>
        <authorList>
            <consortium name="DOE Joint Genome Institute"/>
            <consortium name="Mycorrhizal Genomics Consortium"/>
            <person name="Kohler A."/>
            <person name="Kuo A."/>
            <person name="Nagy L.G."/>
            <person name="Floudas D."/>
            <person name="Copeland A."/>
            <person name="Barry K.W."/>
            <person name="Cichocki N."/>
            <person name="Veneault-Fourrey C."/>
            <person name="LaButti K."/>
            <person name="Lindquist E.A."/>
            <person name="Lipzen A."/>
            <person name="Lundell T."/>
            <person name="Morin E."/>
            <person name="Murat C."/>
            <person name="Riley R."/>
            <person name="Ohm R."/>
            <person name="Sun H."/>
            <person name="Tunlid A."/>
            <person name="Henrissat B."/>
            <person name="Grigoriev I.V."/>
            <person name="Hibbett D.S."/>
            <person name="Martin F."/>
        </authorList>
    </citation>
    <scope>NUCLEOTIDE SEQUENCE [LARGE SCALE GENOMIC DNA]</scope>
    <source>
        <strain evidence="3">F 1598</strain>
    </source>
</reference>
<dbReference type="InterPro" id="IPR029052">
    <property type="entry name" value="Metallo-depent_PP-like"/>
</dbReference>
<dbReference type="InParanoid" id="A0A0C3G794"/>
<protein>
    <recommendedName>
        <fullName evidence="1">Calcineurin-like phosphoesterase domain-containing protein</fullName>
    </recommendedName>
</protein>
<name>A0A0C3G794_PILCF</name>
<dbReference type="Gene3D" id="3.60.21.10">
    <property type="match status" value="1"/>
</dbReference>
<dbReference type="CDD" id="cd07379">
    <property type="entry name" value="MPP_239FB"/>
    <property type="match status" value="1"/>
</dbReference>
<sequence length="259" mass="29306">MCESPTARVYTEQIPEHPGLAWTRFVCISDTHSRKFRIPPGDVLLHAGDLTSWGEFPQLHATIEWLQSLDHPTKIIIAGNHDLCLDERWRGGIEGLSPESVDAGRSLVRNQNLRDAGIYYLEYESLRFTTAAGIEWRVYGSPAAPYFSRGSFQYMTYKEAEDIYARIPSDTEILLTHTPPYEVLDKTRRGKNAGCDVLAARLEQLHACRLHVFGHIHEAHGARIEGEKNDDDVKDRIRRVSINAALSSNKRAIVVDLKN</sequence>
<gene>
    <name evidence="2" type="ORF">PILCRDRAFT_4036</name>
</gene>
<dbReference type="OrthoDB" id="630188at2759"/>
<dbReference type="GO" id="GO:0016787">
    <property type="term" value="F:hydrolase activity"/>
    <property type="evidence" value="ECO:0007669"/>
    <property type="project" value="InterPro"/>
</dbReference>
<proteinExistence type="predicted"/>
<dbReference type="Pfam" id="PF00149">
    <property type="entry name" value="Metallophos"/>
    <property type="match status" value="1"/>
</dbReference>
<dbReference type="PANTHER" id="PTHR12905:SF0">
    <property type="entry name" value="CALCINEURIN-LIKE PHOSPHOESTERASE DOMAIN-CONTAINING PROTEIN"/>
    <property type="match status" value="1"/>
</dbReference>
<evidence type="ECO:0000259" key="1">
    <source>
        <dbReference type="Pfam" id="PF00149"/>
    </source>
</evidence>
<evidence type="ECO:0000313" key="3">
    <source>
        <dbReference type="Proteomes" id="UP000054166"/>
    </source>
</evidence>
<dbReference type="SUPFAM" id="SSF56300">
    <property type="entry name" value="Metallo-dependent phosphatases"/>
    <property type="match status" value="1"/>
</dbReference>
<feature type="domain" description="Calcineurin-like phosphoesterase" evidence="1">
    <location>
        <begin position="24"/>
        <end position="218"/>
    </location>
</feature>